<dbReference type="KEGG" id="pac:PPA1215"/>
<dbReference type="InterPro" id="IPR037171">
    <property type="entry name" value="NagB/RpiA_transferase-like"/>
</dbReference>
<evidence type="ECO:0000256" key="2">
    <source>
        <dbReference type="ARBA" id="ARBA00023015"/>
    </source>
</evidence>
<dbReference type="GO" id="GO:0003677">
    <property type="term" value="F:DNA binding"/>
    <property type="evidence" value="ECO:0007669"/>
    <property type="project" value="UniProtKB-KW"/>
</dbReference>
<evidence type="ECO:0000313" key="6">
    <source>
        <dbReference type="EMBL" id="AAT82965.1"/>
    </source>
</evidence>
<evidence type="ECO:0000259" key="5">
    <source>
        <dbReference type="Pfam" id="PF04198"/>
    </source>
</evidence>
<dbReference type="Gene3D" id="1.10.10.10">
    <property type="entry name" value="Winged helix-like DNA-binding domain superfamily/Winged helix DNA-binding domain"/>
    <property type="match status" value="1"/>
</dbReference>
<comment type="similarity">
    <text evidence="1">Belongs to the SorC transcriptional regulatory family.</text>
</comment>
<evidence type="ECO:0000313" key="7">
    <source>
        <dbReference type="Proteomes" id="UP000000603"/>
    </source>
</evidence>
<dbReference type="GO" id="GO:0030246">
    <property type="term" value="F:carbohydrate binding"/>
    <property type="evidence" value="ECO:0007669"/>
    <property type="project" value="InterPro"/>
</dbReference>
<dbReference type="EMBL" id="AE017283">
    <property type="protein sequence ID" value="AAT82965.1"/>
    <property type="molecule type" value="Genomic_DNA"/>
</dbReference>
<evidence type="ECO:0000256" key="1">
    <source>
        <dbReference type="ARBA" id="ARBA00010466"/>
    </source>
</evidence>
<dbReference type="HOGENOM" id="CLU_054506_0_1_11"/>
<dbReference type="EnsemblBacteria" id="AAT82965">
    <property type="protein sequence ID" value="AAT82965"/>
    <property type="gene ID" value="PPA1215"/>
</dbReference>
<keyword evidence="3" id="KW-0238">DNA-binding</keyword>
<dbReference type="AlphaFoldDB" id="Q6A8F0"/>
<dbReference type="InterPro" id="IPR007324">
    <property type="entry name" value="Sugar-bd_dom_put"/>
</dbReference>
<keyword evidence="4" id="KW-0804">Transcription</keyword>
<gene>
    <name evidence="6" type="ordered locus">PPA1215</name>
</gene>
<dbReference type="InterPro" id="IPR051054">
    <property type="entry name" value="SorC_transcr_regulators"/>
</dbReference>
<dbReference type="PANTHER" id="PTHR34294:SF1">
    <property type="entry name" value="TRANSCRIPTIONAL REGULATOR LSRR"/>
    <property type="match status" value="1"/>
</dbReference>
<evidence type="ECO:0000256" key="4">
    <source>
        <dbReference type="ARBA" id="ARBA00023163"/>
    </source>
</evidence>
<dbReference type="Pfam" id="PF04198">
    <property type="entry name" value="Sugar-bind"/>
    <property type="match status" value="1"/>
</dbReference>
<dbReference type="eggNOG" id="COG2390">
    <property type="taxonomic scope" value="Bacteria"/>
</dbReference>
<dbReference type="Gene3D" id="3.40.50.1360">
    <property type="match status" value="1"/>
</dbReference>
<reference evidence="6 7" key="1">
    <citation type="journal article" date="2004" name="Science">
        <title>The complete genome sequence of Propionibacterium acnes, a commensal of human skin.</title>
        <authorList>
            <person name="Bruggemann H."/>
            <person name="Henne A."/>
            <person name="Hoster F."/>
            <person name="Liesegang H."/>
            <person name="Wiezer A."/>
            <person name="Strittmatter A."/>
            <person name="Hujer S."/>
            <person name="Durre P."/>
            <person name="Gottschalk G."/>
        </authorList>
    </citation>
    <scope>NUCLEOTIDE SEQUENCE [LARGE SCALE GENOMIC DNA]</scope>
    <source>
        <strain evidence="7">DSM 16379 / KPA171202</strain>
    </source>
</reference>
<accession>Q6A8F0</accession>
<sequence length="379" mass="42047">MDLACPPGQDSEIVLLRDRYKYCTDYVWATSAMQRDDRLPIPVSWWRSVCLRIRLTSVPSSSHGRTNGRRALSSRQMMALDAARLYHLRGLDQAAVAQVLHVSRPQVSKLLATARELGYIRTHVVDPRESDRELVQTLTQHFRIAGLLLVSPSGPTTGDLLHALGAGAAHLTSNLVLPGEEDASFWWSRTVQACALEMACAPLRPRALYQCAGTAPGHDIHLSMRTFMERTDVEVHPCPVPLLHPSVTARLTAEESPEARQHESRRASSAVLILGSSRQDMDLICRSDLVTSQEREQIRRNAVGHLCGRFIDADGRVVAPTLGQRTSSPTLAQLRRSRRTVLITHGAHQVEFVRAATLRGYVDHIVTDVSTAELLLKYA</sequence>
<keyword evidence="2" id="KW-0805">Transcription regulation</keyword>
<protein>
    <submittedName>
        <fullName evidence="6">Sugar-binding domain</fullName>
    </submittedName>
</protein>
<proteinExistence type="inferred from homology"/>
<dbReference type="InterPro" id="IPR036388">
    <property type="entry name" value="WH-like_DNA-bd_sf"/>
</dbReference>
<feature type="domain" description="Sugar-binding" evidence="5">
    <location>
        <begin position="130"/>
        <end position="377"/>
    </location>
</feature>
<dbReference type="Proteomes" id="UP000000603">
    <property type="component" value="Chromosome"/>
</dbReference>
<dbReference type="SUPFAM" id="SSF100950">
    <property type="entry name" value="NagB/RpiA/CoA transferase-like"/>
    <property type="match status" value="1"/>
</dbReference>
<organism evidence="6 7">
    <name type="scientific">Cutibacterium acnes (strain DSM 16379 / KPA171202)</name>
    <name type="common">Propionibacterium acnes</name>
    <dbReference type="NCBI Taxonomy" id="267747"/>
    <lineage>
        <taxon>Bacteria</taxon>
        <taxon>Bacillati</taxon>
        <taxon>Actinomycetota</taxon>
        <taxon>Actinomycetes</taxon>
        <taxon>Propionibacteriales</taxon>
        <taxon>Propionibacteriaceae</taxon>
        <taxon>Cutibacterium</taxon>
    </lineage>
</organism>
<dbReference type="PANTHER" id="PTHR34294">
    <property type="entry name" value="TRANSCRIPTIONAL REGULATOR-RELATED"/>
    <property type="match status" value="1"/>
</dbReference>
<name>Q6A8F0_CUTAK</name>
<evidence type="ECO:0000256" key="3">
    <source>
        <dbReference type="ARBA" id="ARBA00023125"/>
    </source>
</evidence>